<evidence type="ECO:0000256" key="4">
    <source>
        <dbReference type="ARBA" id="ARBA00022679"/>
    </source>
</evidence>
<comment type="subcellular location">
    <subcellularLocation>
        <location evidence="1">Membrane</location>
        <topology evidence="1">Single-pass type II membrane protein</topology>
    </subcellularLocation>
</comment>
<keyword evidence="6" id="KW-0735">Signal-anchor</keyword>
<keyword evidence="10" id="KW-0732">Signal</keyword>
<name>A0AAD5XFK6_9FUNG</name>
<accession>A0AAD5XFK6</accession>
<evidence type="ECO:0000256" key="6">
    <source>
        <dbReference type="ARBA" id="ARBA00022968"/>
    </source>
</evidence>
<keyword evidence="4" id="KW-0808">Transferase</keyword>
<evidence type="ECO:0000256" key="1">
    <source>
        <dbReference type="ARBA" id="ARBA00004606"/>
    </source>
</evidence>
<keyword evidence="8" id="KW-0472">Membrane</keyword>
<dbReference type="GO" id="GO:0005794">
    <property type="term" value="C:Golgi apparatus"/>
    <property type="evidence" value="ECO:0007669"/>
    <property type="project" value="TreeGrafter"/>
</dbReference>
<dbReference type="PANTHER" id="PTHR31392">
    <property type="entry name" value="ALPHA-1,3-MANNOSYLTRANSFERASE MNN1-RELATED"/>
    <property type="match status" value="1"/>
</dbReference>
<gene>
    <name evidence="11" type="ORF">HK100_002222</name>
</gene>
<dbReference type="Pfam" id="PF11051">
    <property type="entry name" value="Mannosyl_trans3"/>
    <property type="match status" value="1"/>
</dbReference>
<comment type="similarity">
    <text evidence="2">Belongs to the MNN1/MNT family.</text>
</comment>
<keyword evidence="12" id="KW-1185">Reference proteome</keyword>
<dbReference type="PROSITE" id="PS51257">
    <property type="entry name" value="PROKAR_LIPOPROTEIN"/>
    <property type="match status" value="1"/>
</dbReference>
<dbReference type="GO" id="GO:0016020">
    <property type="term" value="C:membrane"/>
    <property type="evidence" value="ECO:0007669"/>
    <property type="project" value="UniProtKB-SubCell"/>
</dbReference>
<dbReference type="EMBL" id="JADGJH010001509">
    <property type="protein sequence ID" value="KAJ3112742.1"/>
    <property type="molecule type" value="Genomic_DNA"/>
</dbReference>
<keyword evidence="3" id="KW-0328">Glycosyltransferase</keyword>
<feature type="chain" id="PRO_5041939323" evidence="10">
    <location>
        <begin position="29"/>
        <end position="601"/>
    </location>
</feature>
<feature type="signal peptide" evidence="10">
    <location>
        <begin position="1"/>
        <end position="28"/>
    </location>
</feature>
<evidence type="ECO:0000256" key="5">
    <source>
        <dbReference type="ARBA" id="ARBA00022692"/>
    </source>
</evidence>
<proteinExistence type="inferred from homology"/>
<evidence type="ECO:0000256" key="2">
    <source>
        <dbReference type="ARBA" id="ARBA00009105"/>
    </source>
</evidence>
<evidence type="ECO:0000256" key="9">
    <source>
        <dbReference type="ARBA" id="ARBA00023180"/>
    </source>
</evidence>
<dbReference type="InterPro" id="IPR029044">
    <property type="entry name" value="Nucleotide-diphossugar_trans"/>
</dbReference>
<keyword evidence="5" id="KW-0812">Transmembrane</keyword>
<dbReference type="InterPro" id="IPR022751">
    <property type="entry name" value="Alpha_mannosyltransferase"/>
</dbReference>
<evidence type="ECO:0000313" key="11">
    <source>
        <dbReference type="EMBL" id="KAJ3112742.1"/>
    </source>
</evidence>
<comment type="caution">
    <text evidence="11">The sequence shown here is derived from an EMBL/GenBank/DDBJ whole genome shotgun (WGS) entry which is preliminary data.</text>
</comment>
<keyword evidence="7" id="KW-1133">Transmembrane helix</keyword>
<dbReference type="GO" id="GO:0006493">
    <property type="term" value="P:protein O-linked glycosylation"/>
    <property type="evidence" value="ECO:0007669"/>
    <property type="project" value="TreeGrafter"/>
</dbReference>
<evidence type="ECO:0000313" key="12">
    <source>
        <dbReference type="Proteomes" id="UP001211907"/>
    </source>
</evidence>
<keyword evidence="9" id="KW-0325">Glycoprotein</keyword>
<organism evidence="11 12">
    <name type="scientific">Physocladia obscura</name>
    <dbReference type="NCBI Taxonomy" id="109957"/>
    <lineage>
        <taxon>Eukaryota</taxon>
        <taxon>Fungi</taxon>
        <taxon>Fungi incertae sedis</taxon>
        <taxon>Chytridiomycota</taxon>
        <taxon>Chytridiomycota incertae sedis</taxon>
        <taxon>Chytridiomycetes</taxon>
        <taxon>Chytridiales</taxon>
        <taxon>Chytriomycetaceae</taxon>
        <taxon>Physocladia</taxon>
    </lineage>
</organism>
<protein>
    <submittedName>
        <fullName evidence="11">Uncharacterized protein</fullName>
    </submittedName>
</protein>
<evidence type="ECO:0000256" key="3">
    <source>
        <dbReference type="ARBA" id="ARBA00022676"/>
    </source>
</evidence>
<dbReference type="PANTHER" id="PTHR31392:SF1">
    <property type="entry name" value="ALPHA-1,3-MANNOSYLTRANSFERASE MNN1-RELATED"/>
    <property type="match status" value="1"/>
</dbReference>
<reference evidence="11" key="1">
    <citation type="submission" date="2020-05" db="EMBL/GenBank/DDBJ databases">
        <title>Phylogenomic resolution of chytrid fungi.</title>
        <authorList>
            <person name="Stajich J.E."/>
            <person name="Amses K."/>
            <person name="Simmons R."/>
            <person name="Seto K."/>
            <person name="Myers J."/>
            <person name="Bonds A."/>
            <person name="Quandt C.A."/>
            <person name="Barry K."/>
            <person name="Liu P."/>
            <person name="Grigoriev I."/>
            <person name="Longcore J.E."/>
            <person name="James T.Y."/>
        </authorList>
    </citation>
    <scope>NUCLEOTIDE SEQUENCE</scope>
    <source>
        <strain evidence="11">JEL0513</strain>
    </source>
</reference>
<sequence>MKFKKAHAVQLIGLVLLVIILILSCSSSSSDIASLWKIANDGYNDKFATDRQQNPRLLRFIDKVEFEYATDDDETTTIMNLTVASISQYQVQFLDYLNGELEANNRSNVFGGSLFNNESEFEVGRTWRHVWRHALELGNTTYDRLDFGQLAVRARAHSILHRVLHGQHAYSARMGELLAELGRVGGLHAMEFDEELEAEVADKRDCGSGGGAAGKPSFEKQVALGVAQLERLLYAWLRPSFASVHGLQKAARRGSVGVVLTVGSRYFYVAQHLVVSLRALLNVTLPVEVYYGGGPDLGAARAAALATLPGVRVVNLHTVFPLETVVAGGWAHKAWAMLASRFETVLLMDADVVFLQDPVRAVLASPRFARDAVLFFHDRKLFNRASYDGIRLFKDMNPQLSARGARGLFARSDAVRGTTNEMESGFIAINKRDPAAFFALLLATKMNCQLERDEVLYKTVHGDKESFWFAAETMRAPYDFVPDYSGAIGVLENPTPSADNPRARICEGKPLHLDENSNPFWFHSGSVLSGNYRDAQPPDFSFSSLTDMVFNYDYQDEDEPWNEAISCISQPWSMHARLDATQTALIEAYKDLYRNSIIKVD</sequence>
<dbReference type="Proteomes" id="UP001211907">
    <property type="component" value="Unassembled WGS sequence"/>
</dbReference>
<evidence type="ECO:0000256" key="8">
    <source>
        <dbReference type="ARBA" id="ARBA00023136"/>
    </source>
</evidence>
<dbReference type="AlphaFoldDB" id="A0AAD5XFK6"/>
<dbReference type="SUPFAM" id="SSF53448">
    <property type="entry name" value="Nucleotide-diphospho-sugar transferases"/>
    <property type="match status" value="1"/>
</dbReference>
<evidence type="ECO:0000256" key="10">
    <source>
        <dbReference type="SAM" id="SignalP"/>
    </source>
</evidence>
<evidence type="ECO:0000256" key="7">
    <source>
        <dbReference type="ARBA" id="ARBA00022989"/>
    </source>
</evidence>
<dbReference type="GO" id="GO:0000033">
    <property type="term" value="F:alpha-1,3-mannosyltransferase activity"/>
    <property type="evidence" value="ECO:0007669"/>
    <property type="project" value="TreeGrafter"/>
</dbReference>